<gene>
    <name evidence="1" type="ORF">JM946_08990</name>
</gene>
<comment type="caution">
    <text evidence="1">The sequence shown here is derived from an EMBL/GenBank/DDBJ whole genome shotgun (WGS) entry which is preliminary data.</text>
</comment>
<sequence length="116" mass="13576">MSRSTSEVFFDHLRLRAESNLEEDLNRNYSDEVILIHQFGVKSGRSGIRESAQRLREQLRRGGKYEYVARHVESEYAFLIWRASSECARIEHGVDSFVIRDGRIVMQTVHYEVLSV</sequence>
<evidence type="ECO:0000313" key="1">
    <source>
        <dbReference type="EMBL" id="MBM0104883.1"/>
    </source>
</evidence>
<dbReference type="SUPFAM" id="SSF54427">
    <property type="entry name" value="NTF2-like"/>
    <property type="match status" value="1"/>
</dbReference>
<protein>
    <submittedName>
        <fullName evidence="1">Nuclear transport factor 2 family protein</fullName>
    </submittedName>
</protein>
<keyword evidence="2" id="KW-1185">Reference proteome</keyword>
<dbReference type="InterPro" id="IPR032710">
    <property type="entry name" value="NTF2-like_dom_sf"/>
</dbReference>
<organism evidence="1 2">
    <name type="scientific">Steroidobacter gossypii</name>
    <dbReference type="NCBI Taxonomy" id="2805490"/>
    <lineage>
        <taxon>Bacteria</taxon>
        <taxon>Pseudomonadati</taxon>
        <taxon>Pseudomonadota</taxon>
        <taxon>Gammaproteobacteria</taxon>
        <taxon>Steroidobacterales</taxon>
        <taxon>Steroidobacteraceae</taxon>
        <taxon>Steroidobacter</taxon>
    </lineage>
</organism>
<name>A0ABS1WV89_9GAMM</name>
<evidence type="ECO:0000313" key="2">
    <source>
        <dbReference type="Proteomes" id="UP000661077"/>
    </source>
</evidence>
<dbReference type="EMBL" id="JAEVLS010000002">
    <property type="protein sequence ID" value="MBM0104883.1"/>
    <property type="molecule type" value="Genomic_DNA"/>
</dbReference>
<dbReference type="RefSeq" id="WP_203166953.1">
    <property type="nucleotide sequence ID" value="NZ_JAEVLS010000002.1"/>
</dbReference>
<accession>A0ABS1WV89</accession>
<dbReference type="Proteomes" id="UP000661077">
    <property type="component" value="Unassembled WGS sequence"/>
</dbReference>
<dbReference type="Gene3D" id="3.10.450.50">
    <property type="match status" value="1"/>
</dbReference>
<reference evidence="1 2" key="1">
    <citation type="journal article" date="2021" name="Int. J. Syst. Evol. Microbiol.">
        <title>Steroidobacter gossypii sp. nov., isolated from soil of cotton cropping field.</title>
        <authorList>
            <person name="Huang R."/>
            <person name="Yang S."/>
            <person name="Zhen C."/>
            <person name="Liu W."/>
        </authorList>
    </citation>
    <scope>NUCLEOTIDE SEQUENCE [LARGE SCALE GENOMIC DNA]</scope>
    <source>
        <strain evidence="1 2">S1-65</strain>
    </source>
</reference>
<proteinExistence type="predicted"/>